<protein>
    <recommendedName>
        <fullName evidence="2">alpha-L-fucosidase</fullName>
        <ecNumber evidence="2">3.2.1.51</ecNumber>
    </recommendedName>
</protein>
<organism evidence="9 12">
    <name type="scientific">Streptomyces radicis</name>
    <dbReference type="NCBI Taxonomy" id="1750517"/>
    <lineage>
        <taxon>Bacteria</taxon>
        <taxon>Bacillati</taxon>
        <taxon>Actinomycetota</taxon>
        <taxon>Actinomycetes</taxon>
        <taxon>Kitasatosporales</taxon>
        <taxon>Streptomycetaceae</taxon>
        <taxon>Streptomyces</taxon>
    </lineage>
</organism>
<feature type="chain" id="PRO_5038688196" description="alpha-L-fucosidase" evidence="7">
    <location>
        <begin position="21"/>
        <end position="620"/>
    </location>
</feature>
<dbReference type="EMBL" id="RBDY01000029">
    <property type="protein sequence ID" value="RKN15941.1"/>
    <property type="molecule type" value="Genomic_DNA"/>
</dbReference>
<feature type="domain" description="Glycoside hydrolase family 29 N-terminal" evidence="8">
    <location>
        <begin position="98"/>
        <end position="144"/>
    </location>
</feature>
<dbReference type="Gene3D" id="3.20.20.80">
    <property type="entry name" value="Glycosidases"/>
    <property type="match status" value="1"/>
</dbReference>
<evidence type="ECO:0000313" key="9">
    <source>
        <dbReference type="EMBL" id="RKN04735.1"/>
    </source>
</evidence>
<gene>
    <name evidence="10" type="ORF">D7318_26315</name>
    <name evidence="9" type="ORF">D7319_27270</name>
</gene>
<dbReference type="EMBL" id="RBDX01000032">
    <property type="protein sequence ID" value="RKN04735.1"/>
    <property type="molecule type" value="Genomic_DNA"/>
</dbReference>
<dbReference type="Pfam" id="PF01120">
    <property type="entry name" value="Alpha_L_fucos"/>
    <property type="match status" value="2"/>
</dbReference>
<dbReference type="SUPFAM" id="SSF49785">
    <property type="entry name" value="Galactose-binding domain-like"/>
    <property type="match status" value="1"/>
</dbReference>
<feature type="region of interest" description="Disordered" evidence="6">
    <location>
        <begin position="241"/>
        <end position="265"/>
    </location>
</feature>
<reference evidence="11 12" key="1">
    <citation type="submission" date="2018-09" db="EMBL/GenBank/DDBJ databases">
        <title>Streptomyces sp. nov. DS1-2, an endophytic actinomycete isolated from roots of Dendrobium scabrilingue.</title>
        <authorList>
            <person name="Kuncharoen N."/>
            <person name="Kudo T."/>
            <person name="Ohkuma M."/>
            <person name="Yuki M."/>
            <person name="Tanasupawat S."/>
        </authorList>
    </citation>
    <scope>NUCLEOTIDE SEQUENCE [LARGE SCALE GENOMIC DNA]</scope>
    <source>
        <strain evidence="9 12">AZ1-7</strain>
        <strain evidence="10 11">DS1-2</strain>
    </source>
</reference>
<dbReference type="GO" id="GO:0016139">
    <property type="term" value="P:glycoside catabolic process"/>
    <property type="evidence" value="ECO:0007669"/>
    <property type="project" value="TreeGrafter"/>
</dbReference>
<feature type="domain" description="Glycoside hydrolase family 29 N-terminal" evidence="8">
    <location>
        <begin position="179"/>
        <end position="485"/>
    </location>
</feature>
<evidence type="ECO:0000256" key="5">
    <source>
        <dbReference type="ARBA" id="ARBA00023295"/>
    </source>
</evidence>
<name>A0A3A9VUQ2_9ACTN</name>
<dbReference type="InterPro" id="IPR057739">
    <property type="entry name" value="Glyco_hydro_29_N"/>
</dbReference>
<dbReference type="InterPro" id="IPR017853">
    <property type="entry name" value="GH"/>
</dbReference>
<dbReference type="AlphaFoldDB" id="A0A3A9VUQ2"/>
<dbReference type="InterPro" id="IPR008979">
    <property type="entry name" value="Galactose-bd-like_sf"/>
</dbReference>
<evidence type="ECO:0000313" key="11">
    <source>
        <dbReference type="Proteomes" id="UP000268652"/>
    </source>
</evidence>
<accession>A0A3A9VUQ2</accession>
<dbReference type="Proteomes" id="UP000275024">
    <property type="component" value="Unassembled WGS sequence"/>
</dbReference>
<dbReference type="PANTHER" id="PTHR10030">
    <property type="entry name" value="ALPHA-L-FUCOSIDASE"/>
    <property type="match status" value="1"/>
</dbReference>
<feature type="signal peptide" evidence="7">
    <location>
        <begin position="1"/>
        <end position="20"/>
    </location>
</feature>
<dbReference type="EC" id="3.2.1.51" evidence="2"/>
<comment type="similarity">
    <text evidence="1">Belongs to the glycosyl hydrolase 29 family.</text>
</comment>
<evidence type="ECO:0000256" key="4">
    <source>
        <dbReference type="ARBA" id="ARBA00022801"/>
    </source>
</evidence>
<evidence type="ECO:0000313" key="10">
    <source>
        <dbReference type="EMBL" id="RKN15941.1"/>
    </source>
</evidence>
<evidence type="ECO:0000256" key="6">
    <source>
        <dbReference type="SAM" id="MobiDB-lite"/>
    </source>
</evidence>
<dbReference type="GO" id="GO:0004560">
    <property type="term" value="F:alpha-L-fucosidase activity"/>
    <property type="evidence" value="ECO:0007669"/>
    <property type="project" value="InterPro"/>
</dbReference>
<keyword evidence="11" id="KW-1185">Reference proteome</keyword>
<dbReference type="PANTHER" id="PTHR10030:SF37">
    <property type="entry name" value="ALPHA-L-FUCOSIDASE-RELATED"/>
    <property type="match status" value="1"/>
</dbReference>
<dbReference type="Proteomes" id="UP000268652">
    <property type="component" value="Unassembled WGS sequence"/>
</dbReference>
<evidence type="ECO:0000256" key="1">
    <source>
        <dbReference type="ARBA" id="ARBA00007951"/>
    </source>
</evidence>
<dbReference type="Gene3D" id="2.60.120.260">
    <property type="entry name" value="Galactose-binding domain-like"/>
    <property type="match status" value="1"/>
</dbReference>
<dbReference type="GO" id="GO:0005764">
    <property type="term" value="C:lysosome"/>
    <property type="evidence" value="ECO:0007669"/>
    <property type="project" value="TreeGrafter"/>
</dbReference>
<dbReference type="SUPFAM" id="SSF51445">
    <property type="entry name" value="(Trans)glycosidases"/>
    <property type="match status" value="2"/>
</dbReference>
<dbReference type="OrthoDB" id="5526311at2"/>
<evidence type="ECO:0000256" key="2">
    <source>
        <dbReference type="ARBA" id="ARBA00012662"/>
    </source>
</evidence>
<dbReference type="InterPro" id="IPR000933">
    <property type="entry name" value="Glyco_hydro_29"/>
</dbReference>
<evidence type="ECO:0000256" key="3">
    <source>
        <dbReference type="ARBA" id="ARBA00022729"/>
    </source>
</evidence>
<dbReference type="SMART" id="SM00812">
    <property type="entry name" value="Alpha_L_fucos"/>
    <property type="match status" value="1"/>
</dbReference>
<keyword evidence="5" id="KW-0326">Glycosidase</keyword>
<evidence type="ECO:0000313" key="12">
    <source>
        <dbReference type="Proteomes" id="UP000275024"/>
    </source>
</evidence>
<proteinExistence type="inferred from homology"/>
<evidence type="ECO:0000256" key="7">
    <source>
        <dbReference type="SAM" id="SignalP"/>
    </source>
</evidence>
<evidence type="ECO:0000259" key="8">
    <source>
        <dbReference type="Pfam" id="PF01120"/>
    </source>
</evidence>
<keyword evidence="3 7" id="KW-0732">Signal</keyword>
<dbReference type="RefSeq" id="WP_120699709.1">
    <property type="nucleotide sequence ID" value="NZ_RBDX01000032.1"/>
</dbReference>
<comment type="caution">
    <text evidence="9">The sequence shown here is derived from an EMBL/GenBank/DDBJ whole genome shotgun (WGS) entry which is preliminary data.</text>
</comment>
<dbReference type="GO" id="GO:0006004">
    <property type="term" value="P:fucose metabolic process"/>
    <property type="evidence" value="ECO:0007669"/>
    <property type="project" value="TreeGrafter"/>
</dbReference>
<keyword evidence="4" id="KW-0378">Hydrolase</keyword>
<sequence>MSRRTALAALTGAVAATGLAQETATAADEGVNVVDHPIRPAPVMPVEPGDSPARIVEKAAHIVPRPAQVAWQRREIIAFGHFGMNTFTDREWGSGMEEESRFNPSRVDVAQWMRAYRAMGAELIIFTAKHHDGFTLYPTRYTCHSVIASPWWIAGAGEGAERARAEAEARRGDDPSAYWRVRDAGGRNPEGDVLGSVVRAAREAGLRVGVYLSPSDGAELPHAWHAETYVPWVRARPESERSSAERATLEDAPAPPAGHGRFGNGSVARARTIPTLVAGDDRADAVRAGRLPSFEVAVDDYDAYYLNQVYELFTEYGPIDELWLDGANPWAASGISQPYDFTTWFRVIEALSPDTVVFAGPQGTRWVGNEDGVARATEWSVVPATADPDTAHNEGLIPGGAQAEDIGSRDVLTGPGVRYLQWFPAEADFSLRPGWFFHPDESPKTPAQLVERYLSSVGRNAVMLLNVPPAPDGRIAPQDVDSLAAFHAAVRATYGVNLLSIGRRDPVIAALTDPDLSTGWSPRGGAATGDVELTLPREVTFDQVRLGEDITRGQRVEEFVVEAWDGANWAVAAAGSTIGYSRILVMPEPLTARRLRIRLTRTRARPRLAFAGLYRTVSPA</sequence>